<evidence type="ECO:0000313" key="2">
    <source>
        <dbReference type="Proteomes" id="UP001221924"/>
    </source>
</evidence>
<dbReference type="EMBL" id="JARFID010000035">
    <property type="protein sequence ID" value="MDE8697040.1"/>
    <property type="molecule type" value="Genomic_DNA"/>
</dbReference>
<proteinExistence type="predicted"/>
<protein>
    <submittedName>
        <fullName evidence="1">Uncharacterized protein</fullName>
    </submittedName>
</protein>
<dbReference type="RefSeq" id="WP_149924054.1">
    <property type="nucleotide sequence ID" value="NZ_CAXKYC010000012.1"/>
</dbReference>
<dbReference type="Proteomes" id="UP001221924">
    <property type="component" value="Unassembled WGS sequence"/>
</dbReference>
<organism evidence="1 2">
    <name type="scientific">Bacteroides cellulosilyticus</name>
    <dbReference type="NCBI Taxonomy" id="246787"/>
    <lineage>
        <taxon>Bacteria</taxon>
        <taxon>Pseudomonadati</taxon>
        <taxon>Bacteroidota</taxon>
        <taxon>Bacteroidia</taxon>
        <taxon>Bacteroidales</taxon>
        <taxon>Bacteroidaceae</taxon>
        <taxon>Bacteroides</taxon>
    </lineage>
</organism>
<reference evidence="1" key="1">
    <citation type="submission" date="2023-03" db="EMBL/GenBank/DDBJ databases">
        <title>DFI Biobank Strains.</title>
        <authorList>
            <person name="Mostad J."/>
            <person name="Paddock L."/>
            <person name="Medina S."/>
            <person name="Waligurski E."/>
            <person name="Barat B."/>
            <person name="Smith R."/>
            <person name="Burgo V."/>
            <person name="Metcalfe C."/>
            <person name="Woodson C."/>
            <person name="Sundararajan A."/>
            <person name="Ramaswamy R."/>
            <person name="Lin H."/>
            <person name="Pamer E.G."/>
        </authorList>
    </citation>
    <scope>NUCLEOTIDE SEQUENCE</scope>
    <source>
        <strain evidence="1">DFI.9.5</strain>
    </source>
</reference>
<gene>
    <name evidence="1" type="ORF">PZH42_23320</name>
</gene>
<accession>A0AAW6MCZ0</accession>
<evidence type="ECO:0000313" key="1">
    <source>
        <dbReference type="EMBL" id="MDE8697040.1"/>
    </source>
</evidence>
<sequence length="178" mass="19411">MKKLSNLEFSKMSLDELKQVGTVLDAEDQRKYIGGTSISEAYAMMNAGTWTGGYVDGMGYVSAQSFTFGGGYDSSNYFATSSAYTRDQKSSAWNKFVEEFMPSGTGMVGGHMENLALEGIARLQDLNYNGPIYVLFDSNAFVGNYGNTVPRLVIRSAMSGEVLYDSHWTSGYGATGNY</sequence>
<dbReference type="AlphaFoldDB" id="A0AAW6MCZ0"/>
<comment type="caution">
    <text evidence="1">The sequence shown here is derived from an EMBL/GenBank/DDBJ whole genome shotgun (WGS) entry which is preliminary data.</text>
</comment>
<name>A0AAW6MCZ0_9BACE</name>